<gene>
    <name evidence="1" type="ORF">RGQ29_028745</name>
</gene>
<keyword evidence="2" id="KW-1185">Reference proteome</keyword>
<evidence type="ECO:0000313" key="2">
    <source>
        <dbReference type="Proteomes" id="UP001324115"/>
    </source>
</evidence>
<dbReference type="EMBL" id="JAXUIC010000008">
    <property type="protein sequence ID" value="KAK4578778.1"/>
    <property type="molecule type" value="Genomic_DNA"/>
</dbReference>
<reference evidence="1 2" key="1">
    <citation type="journal article" date="2023" name="G3 (Bethesda)">
        <title>A haplotype-resolved chromosome-scale genome for Quercus rubra L. provides insights into the genetics of adaptive traits for red oak species.</title>
        <authorList>
            <person name="Kapoor B."/>
            <person name="Jenkins J."/>
            <person name="Schmutz J."/>
            <person name="Zhebentyayeva T."/>
            <person name="Kuelheim C."/>
            <person name="Coggeshall M."/>
            <person name="Heim C."/>
            <person name="Lasky J.R."/>
            <person name="Leites L."/>
            <person name="Islam-Faridi N."/>
            <person name="Romero-Severson J."/>
            <person name="DeLeo V.L."/>
            <person name="Lucas S.M."/>
            <person name="Lazic D."/>
            <person name="Gailing O."/>
            <person name="Carlson J."/>
            <person name="Staton M."/>
        </authorList>
    </citation>
    <scope>NUCLEOTIDE SEQUENCE [LARGE SCALE GENOMIC DNA]</scope>
    <source>
        <strain evidence="1">Pseudo-F2</strain>
    </source>
</reference>
<evidence type="ECO:0000313" key="1">
    <source>
        <dbReference type="EMBL" id="KAK4578778.1"/>
    </source>
</evidence>
<dbReference type="AlphaFoldDB" id="A0AAN7ESP7"/>
<dbReference type="Proteomes" id="UP001324115">
    <property type="component" value="Unassembled WGS sequence"/>
</dbReference>
<comment type="caution">
    <text evidence="1">The sequence shown here is derived from an EMBL/GenBank/DDBJ whole genome shotgun (WGS) entry which is preliminary data.</text>
</comment>
<sequence>MEIEVAERTKPVEISVHHAALPPASNAARWISFAAADAGTGSLHTESAKLRHALRPRSAIAATSYARAAISAEGKVPSQILDFLFGSRTSHTHFLEFFLLTPRYTGCLVSLNFFLPSRFLGFSEANITASYDKFTMQASSIYLSGIVLPWQKRSMPRSICDVCVWECASTLSSE</sequence>
<accession>A0AAN7ESP7</accession>
<proteinExistence type="predicted"/>
<protein>
    <submittedName>
        <fullName evidence="1">Uncharacterized protein</fullName>
    </submittedName>
</protein>
<organism evidence="1 2">
    <name type="scientific">Quercus rubra</name>
    <name type="common">Northern red oak</name>
    <name type="synonym">Quercus borealis</name>
    <dbReference type="NCBI Taxonomy" id="3512"/>
    <lineage>
        <taxon>Eukaryota</taxon>
        <taxon>Viridiplantae</taxon>
        <taxon>Streptophyta</taxon>
        <taxon>Embryophyta</taxon>
        <taxon>Tracheophyta</taxon>
        <taxon>Spermatophyta</taxon>
        <taxon>Magnoliopsida</taxon>
        <taxon>eudicotyledons</taxon>
        <taxon>Gunneridae</taxon>
        <taxon>Pentapetalae</taxon>
        <taxon>rosids</taxon>
        <taxon>fabids</taxon>
        <taxon>Fagales</taxon>
        <taxon>Fagaceae</taxon>
        <taxon>Quercus</taxon>
    </lineage>
</organism>
<name>A0AAN7ESP7_QUERU</name>